<dbReference type="KEGG" id="mng:MNEG_4033"/>
<dbReference type="STRING" id="145388.A0A0D2JZH4"/>
<evidence type="ECO:0000313" key="1">
    <source>
        <dbReference type="EMBL" id="KIZ03918.1"/>
    </source>
</evidence>
<evidence type="ECO:0000313" key="2">
    <source>
        <dbReference type="Proteomes" id="UP000054498"/>
    </source>
</evidence>
<name>A0A0D2JZH4_9CHLO</name>
<keyword evidence="2" id="KW-1185">Reference proteome</keyword>
<dbReference type="RefSeq" id="XP_013902937.1">
    <property type="nucleotide sequence ID" value="XM_014047483.1"/>
</dbReference>
<dbReference type="OrthoDB" id="5577209at2759"/>
<feature type="non-terminal residue" evidence="1">
    <location>
        <position position="97"/>
    </location>
</feature>
<accession>A0A0D2JZH4</accession>
<dbReference type="Proteomes" id="UP000054498">
    <property type="component" value="Unassembled WGS sequence"/>
</dbReference>
<reference evidence="1 2" key="1">
    <citation type="journal article" date="2013" name="BMC Genomics">
        <title>Reconstruction of the lipid metabolism for the microalga Monoraphidium neglectum from its genome sequence reveals characteristics suitable for biofuel production.</title>
        <authorList>
            <person name="Bogen C."/>
            <person name="Al-Dilaimi A."/>
            <person name="Albersmeier A."/>
            <person name="Wichmann J."/>
            <person name="Grundmann M."/>
            <person name="Rupp O."/>
            <person name="Lauersen K.J."/>
            <person name="Blifernez-Klassen O."/>
            <person name="Kalinowski J."/>
            <person name="Goesmann A."/>
            <person name="Mussgnug J.H."/>
            <person name="Kruse O."/>
        </authorList>
    </citation>
    <scope>NUCLEOTIDE SEQUENCE [LARGE SCALE GENOMIC DNA]</scope>
    <source>
        <strain evidence="1 2">SAG 48.87</strain>
    </source>
</reference>
<dbReference type="EMBL" id="KK100758">
    <property type="protein sequence ID" value="KIZ03918.1"/>
    <property type="molecule type" value="Genomic_DNA"/>
</dbReference>
<sequence>MDGGAFLPFLPADNADLSDPSSRAALDAISAALGDLLRQPPAAFWAVVLRDDRSLHDCLDSFLRFKRRGFDDGIDGVDGASRVLAEVSRRVFMVYMR</sequence>
<organism evidence="1 2">
    <name type="scientific">Monoraphidium neglectum</name>
    <dbReference type="NCBI Taxonomy" id="145388"/>
    <lineage>
        <taxon>Eukaryota</taxon>
        <taxon>Viridiplantae</taxon>
        <taxon>Chlorophyta</taxon>
        <taxon>core chlorophytes</taxon>
        <taxon>Chlorophyceae</taxon>
        <taxon>CS clade</taxon>
        <taxon>Sphaeropleales</taxon>
        <taxon>Selenastraceae</taxon>
        <taxon>Monoraphidium</taxon>
    </lineage>
</organism>
<dbReference type="GeneID" id="25736911"/>
<gene>
    <name evidence="1" type="ORF">MNEG_4033</name>
</gene>
<dbReference type="AlphaFoldDB" id="A0A0D2JZH4"/>
<dbReference type="PANTHER" id="PTHR21494:SF0">
    <property type="entry name" value="ACTIVATING SIGNAL COINTEGRATOR 1 COMPLEX SUBUNIT 2"/>
    <property type="match status" value="1"/>
</dbReference>
<dbReference type="PANTHER" id="PTHR21494">
    <property type="entry name" value="ACTIVATING SIGNAL COINTEGRATOR 1 COMPLEX SUBUNIT 2 ASC-1 COMPLEX SUBUNIT P100"/>
    <property type="match status" value="1"/>
</dbReference>
<dbReference type="InterPro" id="IPR052586">
    <property type="entry name" value="ASCC2"/>
</dbReference>
<proteinExistence type="predicted"/>
<dbReference type="GO" id="GO:0043130">
    <property type="term" value="F:ubiquitin binding"/>
    <property type="evidence" value="ECO:0007669"/>
    <property type="project" value="TreeGrafter"/>
</dbReference>
<protein>
    <submittedName>
        <fullName evidence="1">Uncharacterized protein</fullName>
    </submittedName>
</protein>